<evidence type="ECO:0000256" key="10">
    <source>
        <dbReference type="SAM" id="Phobius"/>
    </source>
</evidence>
<keyword evidence="9" id="KW-0489">Methyltransferase</keyword>
<comment type="caution">
    <text evidence="13">The sequence shown here is derived from an EMBL/GenBank/DDBJ whole genome shotgun (WGS) entry which is preliminary data.</text>
</comment>
<keyword evidence="14" id="KW-1185">Reference proteome</keyword>
<feature type="transmembrane region" description="Helical" evidence="10">
    <location>
        <begin position="263"/>
        <end position="286"/>
    </location>
</feature>
<reference evidence="14" key="1">
    <citation type="journal article" date="2019" name="Int. J. Syst. Evol. Microbiol.">
        <title>The Global Catalogue of Microorganisms (GCM) 10K type strain sequencing project: providing services to taxonomists for standard genome sequencing and annotation.</title>
        <authorList>
            <consortium name="The Broad Institute Genomics Platform"/>
            <consortium name="The Broad Institute Genome Sequencing Center for Infectious Disease"/>
            <person name="Wu L."/>
            <person name="Ma J."/>
        </authorList>
    </citation>
    <scope>NUCLEOTIDE SEQUENCE [LARGE SCALE GENOMIC DNA]</scope>
    <source>
        <strain evidence="14">KCTC 52473</strain>
    </source>
</reference>
<dbReference type="Pfam" id="PF06750">
    <property type="entry name" value="A24_N_bact"/>
    <property type="match status" value="1"/>
</dbReference>
<keyword evidence="5 9" id="KW-0812">Transmembrane</keyword>
<keyword evidence="9" id="KW-0511">Multifunctional enzyme</keyword>
<keyword evidence="9" id="KW-0645">Protease</keyword>
<dbReference type="InterPro" id="IPR014032">
    <property type="entry name" value="Peptidase_A24A_bac"/>
</dbReference>
<dbReference type="Proteomes" id="UP001595478">
    <property type="component" value="Unassembled WGS sequence"/>
</dbReference>
<comment type="subcellular location">
    <subcellularLocation>
        <location evidence="1">Cell inner membrane</location>
        <topology evidence="1">Multi-pass membrane protein</topology>
    </subcellularLocation>
    <subcellularLocation>
        <location evidence="9">Cell membrane</location>
        <topology evidence="9">Multi-pass membrane protein</topology>
    </subcellularLocation>
</comment>
<name>A0ABV7FR52_9ALTE</name>
<feature type="transmembrane region" description="Helical" evidence="10">
    <location>
        <begin position="12"/>
        <end position="34"/>
    </location>
</feature>
<protein>
    <recommendedName>
        <fullName evidence="9">Prepilin leader peptidase/N-methyltransferase</fullName>
        <ecNumber evidence="9">2.1.1.-</ecNumber>
        <ecNumber evidence="9">3.4.23.43</ecNumber>
    </recommendedName>
</protein>
<keyword evidence="6 10" id="KW-1133">Transmembrane helix</keyword>
<evidence type="ECO:0000256" key="8">
    <source>
        <dbReference type="RuleBase" id="RU003793"/>
    </source>
</evidence>
<keyword evidence="9 13" id="KW-0378">Hydrolase</keyword>
<evidence type="ECO:0000256" key="7">
    <source>
        <dbReference type="ARBA" id="ARBA00023136"/>
    </source>
</evidence>
<dbReference type="Gene3D" id="1.20.120.1220">
    <property type="match status" value="1"/>
</dbReference>
<evidence type="ECO:0000256" key="9">
    <source>
        <dbReference type="RuleBase" id="RU003794"/>
    </source>
</evidence>
<feature type="transmembrane region" description="Helical" evidence="10">
    <location>
        <begin position="222"/>
        <end position="251"/>
    </location>
</feature>
<evidence type="ECO:0000256" key="1">
    <source>
        <dbReference type="ARBA" id="ARBA00004429"/>
    </source>
</evidence>
<feature type="transmembrane region" description="Helical" evidence="10">
    <location>
        <begin position="130"/>
        <end position="150"/>
    </location>
</feature>
<accession>A0ABV7FR52</accession>
<evidence type="ECO:0000256" key="5">
    <source>
        <dbReference type="ARBA" id="ARBA00022692"/>
    </source>
</evidence>
<dbReference type="RefSeq" id="WP_376919081.1">
    <property type="nucleotide sequence ID" value="NZ_JBHRSW010000006.1"/>
</dbReference>
<dbReference type="InterPro" id="IPR000045">
    <property type="entry name" value="Prepilin_IV_endopep_pep"/>
</dbReference>
<feature type="domain" description="Prepilin peptidase A24 N-terminal" evidence="12">
    <location>
        <begin position="22"/>
        <end position="127"/>
    </location>
</feature>
<keyword evidence="4" id="KW-0997">Cell inner membrane</keyword>
<dbReference type="GO" id="GO:0016787">
    <property type="term" value="F:hydrolase activity"/>
    <property type="evidence" value="ECO:0007669"/>
    <property type="project" value="UniProtKB-KW"/>
</dbReference>
<gene>
    <name evidence="13" type="ORF">ACFOHL_04880</name>
</gene>
<organism evidence="13 14">
    <name type="scientific">Agaribacter flavus</name>
    <dbReference type="NCBI Taxonomy" id="1902781"/>
    <lineage>
        <taxon>Bacteria</taxon>
        <taxon>Pseudomonadati</taxon>
        <taxon>Pseudomonadota</taxon>
        <taxon>Gammaproteobacteria</taxon>
        <taxon>Alteromonadales</taxon>
        <taxon>Alteromonadaceae</taxon>
        <taxon>Agaribacter</taxon>
    </lineage>
</organism>
<evidence type="ECO:0000256" key="6">
    <source>
        <dbReference type="ARBA" id="ARBA00022989"/>
    </source>
</evidence>
<evidence type="ECO:0000313" key="13">
    <source>
        <dbReference type="EMBL" id="MFC3120941.1"/>
    </source>
</evidence>
<comment type="similarity">
    <text evidence="2 8">Belongs to the peptidase A24 family.</text>
</comment>
<dbReference type="PANTHER" id="PTHR30487">
    <property type="entry name" value="TYPE 4 PREPILIN-LIKE PROTEINS LEADER PEPTIDE-PROCESSING ENZYME"/>
    <property type="match status" value="1"/>
</dbReference>
<comment type="catalytic activity">
    <reaction evidence="9">
        <text>Typically cleaves a -Gly-|-Phe- bond to release an N-terminal, basic peptide of 5-8 residues from type IV prepilin, and then N-methylates the new N-terminal amino group, the methyl donor being S-adenosyl-L-methionine.</text>
        <dbReference type="EC" id="3.4.23.43"/>
    </reaction>
</comment>
<evidence type="ECO:0000256" key="4">
    <source>
        <dbReference type="ARBA" id="ARBA00022519"/>
    </source>
</evidence>
<dbReference type="PRINTS" id="PR00864">
    <property type="entry name" value="PREPILNPTASE"/>
</dbReference>
<evidence type="ECO:0000256" key="3">
    <source>
        <dbReference type="ARBA" id="ARBA00022475"/>
    </source>
</evidence>
<dbReference type="Pfam" id="PF01478">
    <property type="entry name" value="Peptidase_A24"/>
    <property type="match status" value="1"/>
</dbReference>
<dbReference type="InterPro" id="IPR050882">
    <property type="entry name" value="Prepilin_peptidase/N-MTase"/>
</dbReference>
<keyword evidence="9" id="KW-0808">Transferase</keyword>
<evidence type="ECO:0000256" key="2">
    <source>
        <dbReference type="ARBA" id="ARBA00005801"/>
    </source>
</evidence>
<dbReference type="EC" id="3.4.23.43" evidence="9"/>
<comment type="function">
    <text evidence="9">Plays an essential role in type IV pili and type II pseudopili formation by proteolytically removing the leader sequence from substrate proteins and subsequently monomethylating the alpha-amino group of the newly exposed N-terminal phenylalanine.</text>
</comment>
<dbReference type="EMBL" id="JBHRSW010000006">
    <property type="protein sequence ID" value="MFC3120941.1"/>
    <property type="molecule type" value="Genomic_DNA"/>
</dbReference>
<proteinExistence type="inferred from homology"/>
<evidence type="ECO:0000313" key="14">
    <source>
        <dbReference type="Proteomes" id="UP001595478"/>
    </source>
</evidence>
<feature type="transmembrane region" description="Helical" evidence="10">
    <location>
        <begin position="184"/>
        <end position="202"/>
    </location>
</feature>
<dbReference type="EC" id="2.1.1.-" evidence="9"/>
<dbReference type="InterPro" id="IPR010627">
    <property type="entry name" value="Prepilin_pept_A24_N"/>
</dbReference>
<keyword evidence="3" id="KW-1003">Cell membrane</keyword>
<keyword evidence="7 10" id="KW-0472">Membrane</keyword>
<evidence type="ECO:0000259" key="11">
    <source>
        <dbReference type="Pfam" id="PF01478"/>
    </source>
</evidence>
<evidence type="ECO:0000259" key="12">
    <source>
        <dbReference type="Pfam" id="PF06750"/>
    </source>
</evidence>
<dbReference type="PANTHER" id="PTHR30487:SF0">
    <property type="entry name" value="PREPILIN LEADER PEPTIDASE_N-METHYLTRANSFERASE-RELATED"/>
    <property type="match status" value="1"/>
</dbReference>
<sequence>MPQIIELMSSSPTVFISITFLISLLVGSFLNVVIYRLPQMMKQEWEDELFSAQNPDTPLPSRDTFNLVKPDSTCPTCGHKIRAWENIPVLSWLVLKAKCASCKTPISARYPAIELLTAVLSSIVAWQLGFSPMGLTFILGTWLLIAMTFIDLDEMLLPDSLTLSLLWLGLLTHAVFTPELLKDAVFGGVFGYLSLFSVYWLFKFFTGKEGMGYGDFKLLAALGVWVGWQYLTIIILLSSVVGAIIGIALMLKQNKDGNLAIPFGPYLAAAGYLTVLFGDTIAQTYLDLLLY</sequence>
<feature type="transmembrane region" description="Helical" evidence="10">
    <location>
        <begin position="156"/>
        <end position="177"/>
    </location>
</feature>
<feature type="domain" description="Prepilin type IV endopeptidase peptidase" evidence="11">
    <location>
        <begin position="139"/>
        <end position="247"/>
    </location>
</feature>